<name>A0A8S0ZBJ1_ARCPL</name>
<keyword evidence="3" id="KW-1185">Reference proteome</keyword>
<feature type="transmembrane region" description="Helical" evidence="1">
    <location>
        <begin position="100"/>
        <end position="122"/>
    </location>
</feature>
<dbReference type="AlphaFoldDB" id="A0A8S0ZBJ1"/>
<keyword evidence="1" id="KW-0812">Transmembrane</keyword>
<gene>
    <name evidence="2" type="ORF">APLA_LOCUS3834</name>
</gene>
<dbReference type="PANTHER" id="PTHR37874">
    <property type="entry name" value="RIKEN CDNA 1500011B03 GENE-RELATED"/>
    <property type="match status" value="1"/>
</dbReference>
<dbReference type="Proteomes" id="UP000494106">
    <property type="component" value="Unassembled WGS sequence"/>
</dbReference>
<organism evidence="2 3">
    <name type="scientific">Arctia plantaginis</name>
    <name type="common">Wood tiger moth</name>
    <name type="synonym">Phalaena plantaginis</name>
    <dbReference type="NCBI Taxonomy" id="874455"/>
    <lineage>
        <taxon>Eukaryota</taxon>
        <taxon>Metazoa</taxon>
        <taxon>Ecdysozoa</taxon>
        <taxon>Arthropoda</taxon>
        <taxon>Hexapoda</taxon>
        <taxon>Insecta</taxon>
        <taxon>Pterygota</taxon>
        <taxon>Neoptera</taxon>
        <taxon>Endopterygota</taxon>
        <taxon>Lepidoptera</taxon>
        <taxon>Glossata</taxon>
        <taxon>Ditrysia</taxon>
        <taxon>Noctuoidea</taxon>
        <taxon>Erebidae</taxon>
        <taxon>Arctiinae</taxon>
        <taxon>Arctia</taxon>
    </lineage>
</organism>
<evidence type="ECO:0000313" key="2">
    <source>
        <dbReference type="EMBL" id="CAB3229153.1"/>
    </source>
</evidence>
<dbReference type="InterPro" id="IPR053368">
    <property type="entry name" value="Viral_Envelope_Glycoprotein"/>
</dbReference>
<evidence type="ECO:0000313" key="3">
    <source>
        <dbReference type="Proteomes" id="UP000494106"/>
    </source>
</evidence>
<accession>A0A8S0ZBJ1</accession>
<dbReference type="EMBL" id="CADEBC010000353">
    <property type="protein sequence ID" value="CAB3229153.1"/>
    <property type="molecule type" value="Genomic_DNA"/>
</dbReference>
<dbReference type="PANTHER" id="PTHR37874:SF2">
    <property type="entry name" value="GENE 8113-RELATED"/>
    <property type="match status" value="1"/>
</dbReference>
<sequence>MKTTHFGYQERLTRKIQTDQGNTNVPRLGDVQGVNIKRGAALVDMSTVPLPMTNWMAEFEQTLRELRLAIIQVNSTRLDLSLTKGLPNWISSAFSFFKEWVGLILFGDTLCCGLVLLLWLVCKLKAQTRRDKVVIAQALAGLEHGSFP</sequence>
<comment type="caution">
    <text evidence="2">The sequence shown here is derived from an EMBL/GenBank/DDBJ whole genome shotgun (WGS) entry which is preliminary data.</text>
</comment>
<dbReference type="OrthoDB" id="9634086at2759"/>
<evidence type="ECO:0000256" key="1">
    <source>
        <dbReference type="SAM" id="Phobius"/>
    </source>
</evidence>
<keyword evidence="1" id="KW-0472">Membrane</keyword>
<keyword evidence="1" id="KW-1133">Transmembrane helix</keyword>
<reference evidence="2 3" key="1">
    <citation type="submission" date="2020-04" db="EMBL/GenBank/DDBJ databases">
        <authorList>
            <person name="Wallbank WR R."/>
            <person name="Pardo Diaz C."/>
            <person name="Kozak K."/>
            <person name="Martin S."/>
            <person name="Jiggins C."/>
            <person name="Moest M."/>
            <person name="Warren A I."/>
            <person name="Byers J.R.P. K."/>
            <person name="Montejo-Kovacevich G."/>
            <person name="Yen C E."/>
        </authorList>
    </citation>
    <scope>NUCLEOTIDE SEQUENCE [LARGE SCALE GENOMIC DNA]</scope>
</reference>
<protein>
    <submittedName>
        <fullName evidence="2">Uncharacterized protein</fullName>
    </submittedName>
</protein>
<proteinExistence type="predicted"/>